<dbReference type="EMBL" id="ML976021">
    <property type="protein sequence ID" value="KAF1943919.1"/>
    <property type="molecule type" value="Genomic_DNA"/>
</dbReference>
<gene>
    <name evidence="1" type="ORF">EJ02DRAFT_452954</name>
</gene>
<dbReference type="AlphaFoldDB" id="A0A6A5SX70"/>
<reference evidence="1" key="1">
    <citation type="journal article" date="2020" name="Stud. Mycol.">
        <title>101 Dothideomycetes genomes: a test case for predicting lifestyles and emergence of pathogens.</title>
        <authorList>
            <person name="Haridas S."/>
            <person name="Albert R."/>
            <person name="Binder M."/>
            <person name="Bloem J."/>
            <person name="Labutti K."/>
            <person name="Salamov A."/>
            <person name="Andreopoulos B."/>
            <person name="Baker S."/>
            <person name="Barry K."/>
            <person name="Bills G."/>
            <person name="Bluhm B."/>
            <person name="Cannon C."/>
            <person name="Castanera R."/>
            <person name="Culley D."/>
            <person name="Daum C."/>
            <person name="Ezra D."/>
            <person name="Gonzalez J."/>
            <person name="Henrissat B."/>
            <person name="Kuo A."/>
            <person name="Liang C."/>
            <person name="Lipzen A."/>
            <person name="Lutzoni F."/>
            <person name="Magnuson J."/>
            <person name="Mondo S."/>
            <person name="Nolan M."/>
            <person name="Ohm R."/>
            <person name="Pangilinan J."/>
            <person name="Park H.-J."/>
            <person name="Ramirez L."/>
            <person name="Alfaro M."/>
            <person name="Sun H."/>
            <person name="Tritt A."/>
            <person name="Yoshinaga Y."/>
            <person name="Zwiers L.-H."/>
            <person name="Turgeon B."/>
            <person name="Goodwin S."/>
            <person name="Spatafora J."/>
            <person name="Crous P."/>
            <person name="Grigoriev I."/>
        </authorList>
    </citation>
    <scope>NUCLEOTIDE SEQUENCE</scope>
    <source>
        <strain evidence="1">CBS 161.51</strain>
    </source>
</reference>
<evidence type="ECO:0000313" key="2">
    <source>
        <dbReference type="Proteomes" id="UP000800038"/>
    </source>
</evidence>
<protein>
    <submittedName>
        <fullName evidence="1">Uncharacterized protein</fullName>
    </submittedName>
</protein>
<evidence type="ECO:0000313" key="1">
    <source>
        <dbReference type="EMBL" id="KAF1943919.1"/>
    </source>
</evidence>
<accession>A0A6A5SX70</accession>
<keyword evidence="2" id="KW-1185">Reference proteome</keyword>
<organism evidence="1 2">
    <name type="scientific">Clathrospora elynae</name>
    <dbReference type="NCBI Taxonomy" id="706981"/>
    <lineage>
        <taxon>Eukaryota</taxon>
        <taxon>Fungi</taxon>
        <taxon>Dikarya</taxon>
        <taxon>Ascomycota</taxon>
        <taxon>Pezizomycotina</taxon>
        <taxon>Dothideomycetes</taxon>
        <taxon>Pleosporomycetidae</taxon>
        <taxon>Pleosporales</taxon>
        <taxon>Diademaceae</taxon>
        <taxon>Clathrospora</taxon>
    </lineage>
</organism>
<name>A0A6A5SX70_9PLEO</name>
<dbReference type="Proteomes" id="UP000800038">
    <property type="component" value="Unassembled WGS sequence"/>
</dbReference>
<sequence length="58" mass="6633">MPMDDPQIQTTYTKALSETILTHNRNDLEDIAILVDVAARFLGLTWPTATLYRAIWRA</sequence>
<proteinExistence type="predicted"/>